<evidence type="ECO:0000256" key="2">
    <source>
        <dbReference type="ARBA" id="ARBA00022723"/>
    </source>
</evidence>
<dbReference type="PANTHER" id="PTHR10209:SF172">
    <property type="entry name" value="FE2OG DIOXYGENASE DOMAIN-CONTAINING PROTEIN"/>
    <property type="match status" value="1"/>
</dbReference>
<sequence length="382" mass="43843">MSNASTSTSTTLENAVGKLNLNVKDKPIDLPVWVPPPTTKENIEWADILTVDLTKFDTHRQELVDTVQTALERDGFFYVVGHGISPEKINRQFAIGEIAFDQVPQEEKEKHVAPIKEKGTFMGYKLQNYWEIKDGVRDRIEQYNFYQNCIDPVTSHPKALQPHVEEVKEFLETSRQKVLKRVTYLIDAVLGLEEGYLWRLHETEEGVKGHDLFRYMIFDPLTSAESEKTNGVMLSGHTDFNSISCLISQPITALQVLMPDNVWRYVKHQENAYVINIGDQLSFMSGGILKGTMHRVVRPPADQVSLRRLGLYHFAHFIDGVPLDLVDSKKVKEKGRVLFEGKIPTTDEWERSRVKSFGVDKFIKGEEYDIEILNGIQLRHYH</sequence>
<dbReference type="InterPro" id="IPR044861">
    <property type="entry name" value="IPNS-like_FE2OG_OXY"/>
</dbReference>
<proteinExistence type="inferred from homology"/>
<accession>A0A8H7XSA4</accession>
<dbReference type="PANTHER" id="PTHR10209">
    <property type="entry name" value="OXIDOREDUCTASE, 2OG-FE II OXYGENASE FAMILY PROTEIN"/>
    <property type="match status" value="1"/>
</dbReference>
<dbReference type="GO" id="GO:0016491">
    <property type="term" value="F:oxidoreductase activity"/>
    <property type="evidence" value="ECO:0007669"/>
    <property type="project" value="UniProtKB-KW"/>
</dbReference>
<protein>
    <recommendedName>
        <fullName evidence="8">Clavaminate synthase-like protein</fullName>
    </recommendedName>
</protein>
<dbReference type="SUPFAM" id="SSF51197">
    <property type="entry name" value="Clavaminate synthase-like"/>
    <property type="match status" value="1"/>
</dbReference>
<keyword evidence="4" id="KW-0408">Iron</keyword>
<evidence type="ECO:0000259" key="5">
    <source>
        <dbReference type="Pfam" id="PF03171"/>
    </source>
</evidence>
<evidence type="ECO:0000313" key="7">
    <source>
        <dbReference type="EMBL" id="KAG5165912.1"/>
    </source>
</evidence>
<comment type="caution">
    <text evidence="7">The sequence shown here is derived from an EMBL/GenBank/DDBJ whole genome shotgun (WGS) entry which is preliminary data.</text>
</comment>
<evidence type="ECO:0000256" key="3">
    <source>
        <dbReference type="ARBA" id="ARBA00023002"/>
    </source>
</evidence>
<gene>
    <name evidence="7" type="ORF">JR316_009498</name>
</gene>
<dbReference type="Pfam" id="PF03171">
    <property type="entry name" value="2OG-FeII_Oxy"/>
    <property type="match status" value="1"/>
</dbReference>
<keyword evidence="2" id="KW-0479">Metal-binding</keyword>
<keyword evidence="3" id="KW-0560">Oxidoreductase</keyword>
<name>A0A8H7XSA4_PSICU</name>
<dbReference type="GO" id="GO:0046872">
    <property type="term" value="F:metal ion binding"/>
    <property type="evidence" value="ECO:0007669"/>
    <property type="project" value="UniProtKB-KW"/>
</dbReference>
<dbReference type="PRINTS" id="PR00682">
    <property type="entry name" value="IPNSYNTHASE"/>
</dbReference>
<dbReference type="OrthoDB" id="406156at2759"/>
<reference evidence="7" key="1">
    <citation type="submission" date="2021-02" db="EMBL/GenBank/DDBJ databases">
        <title>Psilocybe cubensis genome.</title>
        <authorList>
            <person name="Mckernan K.J."/>
            <person name="Crawford S."/>
            <person name="Trippe A."/>
            <person name="Kane L.T."/>
            <person name="Mclaughlin S."/>
        </authorList>
    </citation>
    <scope>NUCLEOTIDE SEQUENCE [LARGE SCALE GENOMIC DNA]</scope>
    <source>
        <strain evidence="7">MGC-MH-2018</strain>
    </source>
</reference>
<organism evidence="7">
    <name type="scientific">Psilocybe cubensis</name>
    <name type="common">Psychedelic mushroom</name>
    <name type="synonym">Stropharia cubensis</name>
    <dbReference type="NCBI Taxonomy" id="181762"/>
    <lineage>
        <taxon>Eukaryota</taxon>
        <taxon>Fungi</taxon>
        <taxon>Dikarya</taxon>
        <taxon>Basidiomycota</taxon>
        <taxon>Agaricomycotina</taxon>
        <taxon>Agaricomycetes</taxon>
        <taxon>Agaricomycetidae</taxon>
        <taxon>Agaricales</taxon>
        <taxon>Agaricineae</taxon>
        <taxon>Strophariaceae</taxon>
        <taxon>Psilocybe</taxon>
    </lineage>
</organism>
<comment type="similarity">
    <text evidence="1">Belongs to the iron/ascorbate-dependent oxidoreductase family.</text>
</comment>
<evidence type="ECO:0008006" key="8">
    <source>
        <dbReference type="Google" id="ProtNLM"/>
    </source>
</evidence>
<dbReference type="Gene3D" id="2.60.120.330">
    <property type="entry name" value="B-lactam Antibiotic, Isopenicillin N Synthase, Chain"/>
    <property type="match status" value="1"/>
</dbReference>
<dbReference type="InterPro" id="IPR026992">
    <property type="entry name" value="DIOX_N"/>
</dbReference>
<evidence type="ECO:0000256" key="4">
    <source>
        <dbReference type="ARBA" id="ARBA00023004"/>
    </source>
</evidence>
<dbReference type="Pfam" id="PF14226">
    <property type="entry name" value="DIOX_N"/>
    <property type="match status" value="1"/>
</dbReference>
<dbReference type="AlphaFoldDB" id="A0A8H7XSA4"/>
<evidence type="ECO:0000259" key="6">
    <source>
        <dbReference type="Pfam" id="PF14226"/>
    </source>
</evidence>
<evidence type="ECO:0000256" key="1">
    <source>
        <dbReference type="ARBA" id="ARBA00008056"/>
    </source>
</evidence>
<dbReference type="InterPro" id="IPR027443">
    <property type="entry name" value="IPNS-like_sf"/>
</dbReference>
<feature type="domain" description="Isopenicillin N synthase-like Fe(2+) 2OG dioxygenase" evidence="5">
    <location>
        <begin position="233"/>
        <end position="301"/>
    </location>
</feature>
<feature type="domain" description="Non-haem dioxygenase N-terminal" evidence="6">
    <location>
        <begin position="50"/>
        <end position="149"/>
    </location>
</feature>
<dbReference type="EMBL" id="JAFIQS010000009">
    <property type="protein sequence ID" value="KAG5165912.1"/>
    <property type="molecule type" value="Genomic_DNA"/>
</dbReference>